<dbReference type="SUPFAM" id="SSF103473">
    <property type="entry name" value="MFS general substrate transporter"/>
    <property type="match status" value="2"/>
</dbReference>
<evidence type="ECO:0000256" key="5">
    <source>
        <dbReference type="ARBA" id="ARBA00023136"/>
    </source>
</evidence>
<dbReference type="InterPro" id="IPR020846">
    <property type="entry name" value="MFS_dom"/>
</dbReference>
<feature type="transmembrane region" description="Helical" evidence="7">
    <location>
        <begin position="339"/>
        <end position="364"/>
    </location>
</feature>
<feature type="transmembrane region" description="Helical" evidence="7">
    <location>
        <begin position="169"/>
        <end position="189"/>
    </location>
</feature>
<feature type="transmembrane region" description="Helical" evidence="7">
    <location>
        <begin position="111"/>
        <end position="127"/>
    </location>
</feature>
<proteinExistence type="predicted"/>
<dbReference type="PANTHER" id="PTHR42718">
    <property type="entry name" value="MAJOR FACILITATOR SUPERFAMILY MULTIDRUG TRANSPORTER MFSC"/>
    <property type="match status" value="1"/>
</dbReference>
<keyword evidence="10" id="KW-1185">Reference proteome</keyword>
<dbReference type="EMBL" id="JANBVO010000030">
    <property type="protein sequence ID" value="KAJ9138388.1"/>
    <property type="molecule type" value="Genomic_DNA"/>
</dbReference>
<evidence type="ECO:0000256" key="6">
    <source>
        <dbReference type="SAM" id="MobiDB-lite"/>
    </source>
</evidence>
<feature type="transmembrane region" description="Helical" evidence="7">
    <location>
        <begin position="376"/>
        <end position="397"/>
    </location>
</feature>
<evidence type="ECO:0000256" key="7">
    <source>
        <dbReference type="SAM" id="Phobius"/>
    </source>
</evidence>
<dbReference type="Gene3D" id="1.20.1250.20">
    <property type="entry name" value="MFS general substrate transporter like domains"/>
    <property type="match status" value="1"/>
</dbReference>
<dbReference type="InterPro" id="IPR011701">
    <property type="entry name" value="MFS"/>
</dbReference>
<dbReference type="CDD" id="cd17476">
    <property type="entry name" value="MFS_Amf1_MDR_like"/>
    <property type="match status" value="1"/>
</dbReference>
<evidence type="ECO:0000313" key="10">
    <source>
        <dbReference type="Proteomes" id="UP001174694"/>
    </source>
</evidence>
<evidence type="ECO:0000256" key="4">
    <source>
        <dbReference type="ARBA" id="ARBA00022989"/>
    </source>
</evidence>
<dbReference type="InterPro" id="IPR036259">
    <property type="entry name" value="MFS_trans_sf"/>
</dbReference>
<comment type="caution">
    <text evidence="9">The sequence shown here is derived from an EMBL/GenBank/DDBJ whole genome shotgun (WGS) entry which is preliminary data.</text>
</comment>
<name>A0AA38R626_9PEZI</name>
<feature type="compositionally biased region" description="Basic and acidic residues" evidence="6">
    <location>
        <begin position="18"/>
        <end position="29"/>
    </location>
</feature>
<dbReference type="GO" id="GO:0016020">
    <property type="term" value="C:membrane"/>
    <property type="evidence" value="ECO:0007669"/>
    <property type="project" value="UniProtKB-SubCell"/>
</dbReference>
<evidence type="ECO:0000256" key="1">
    <source>
        <dbReference type="ARBA" id="ARBA00004141"/>
    </source>
</evidence>
<feature type="transmembrane region" description="Helical" evidence="7">
    <location>
        <begin position="265"/>
        <end position="285"/>
    </location>
</feature>
<feature type="compositionally biased region" description="Acidic residues" evidence="6">
    <location>
        <begin position="47"/>
        <end position="59"/>
    </location>
</feature>
<gene>
    <name evidence="9" type="ORF">NKR23_g8572</name>
</gene>
<comment type="subcellular location">
    <subcellularLocation>
        <location evidence="1">Membrane</location>
        <topology evidence="1">Multi-pass membrane protein</topology>
    </subcellularLocation>
</comment>
<keyword evidence="3 7" id="KW-0812">Transmembrane</keyword>
<keyword evidence="4 7" id="KW-1133">Transmembrane helix</keyword>
<feature type="transmembrane region" description="Helical" evidence="7">
    <location>
        <begin position="201"/>
        <end position="223"/>
    </location>
</feature>
<dbReference type="Pfam" id="PF07690">
    <property type="entry name" value="MFS_1"/>
    <property type="match status" value="2"/>
</dbReference>
<evidence type="ECO:0000259" key="8">
    <source>
        <dbReference type="PROSITE" id="PS50850"/>
    </source>
</evidence>
<keyword evidence="2" id="KW-0813">Transport</keyword>
<feature type="transmembrane region" description="Helical" evidence="7">
    <location>
        <begin position="404"/>
        <end position="424"/>
    </location>
</feature>
<keyword evidence="5 7" id="KW-0472">Membrane</keyword>
<feature type="region of interest" description="Disordered" evidence="6">
    <location>
        <begin position="553"/>
        <end position="576"/>
    </location>
</feature>
<feature type="transmembrane region" description="Helical" evidence="7">
    <location>
        <begin position="139"/>
        <end position="157"/>
    </location>
</feature>
<evidence type="ECO:0000256" key="2">
    <source>
        <dbReference type="ARBA" id="ARBA00022448"/>
    </source>
</evidence>
<feature type="transmembrane region" description="Helical" evidence="7">
    <location>
        <begin position="297"/>
        <end position="315"/>
    </location>
</feature>
<sequence length="576" mass="61162">MKSPNAIDFVPAADEKAIRTNGGDDKELAEVNGLSTAEGSISGGIETSDEDEEEEEDDDVSKLPFSKARCIALVATLTGASFMNTLSNQAVVITLPTIGEELSIPDSRQQWIVSAYALTFGCFLLLWGRIGDVYGKRNLFLLGSGWVAVTTLINPFLPNEIAFSLFRGLQGIGAAANVPTAIGILGVTFPPGKAKNYAFSTYAAGAPIGSVLGNILGGLIASYATWKWVFFSIAILAAVVTVAGFFIIPLPATTPHDRGVTVKGTIDWIGAFLITAGLLALLFALTEGNVVGWSTPWVPVVIVLSVLLIVLFVLWQRRLENGGQRAPLMKVSVFHSGKFSAGMLIMGLFFSSFNGFLIFTTYYFQDYQGLSPIQTTLRFIPTGVVGIATAVVVSQLLSRIPTYWMLLFGNTCVSISCLLFALPIPPHTTYFAYGLPAMVLSVFGADTTWPSLTLFTSHSLPREDQALGGALVNAVSQVGRALGLAIGTAVQTAVMARERGRSVEDAGPMVVWEDATWSGLKAAQWLNFAFGIASLGVVAVAFRGSGIVGKAGVKERPPLTAGPRGEQTRAQGSEEA</sequence>
<dbReference type="PANTHER" id="PTHR42718:SF9">
    <property type="entry name" value="MAJOR FACILITATOR SUPERFAMILY MULTIDRUG TRANSPORTER MFSC"/>
    <property type="match status" value="1"/>
</dbReference>
<feature type="transmembrane region" description="Helical" evidence="7">
    <location>
        <begin position="70"/>
        <end position="91"/>
    </location>
</feature>
<dbReference type="Gene3D" id="1.20.1720.10">
    <property type="entry name" value="Multidrug resistance protein D"/>
    <property type="match status" value="1"/>
</dbReference>
<dbReference type="Proteomes" id="UP001174694">
    <property type="component" value="Unassembled WGS sequence"/>
</dbReference>
<evidence type="ECO:0000256" key="3">
    <source>
        <dbReference type="ARBA" id="ARBA00022692"/>
    </source>
</evidence>
<dbReference type="AlphaFoldDB" id="A0AA38R626"/>
<dbReference type="PROSITE" id="PS50850">
    <property type="entry name" value="MFS"/>
    <property type="match status" value="1"/>
</dbReference>
<feature type="region of interest" description="Disordered" evidence="6">
    <location>
        <begin position="18"/>
        <end position="61"/>
    </location>
</feature>
<dbReference type="GO" id="GO:0022857">
    <property type="term" value="F:transmembrane transporter activity"/>
    <property type="evidence" value="ECO:0007669"/>
    <property type="project" value="InterPro"/>
</dbReference>
<reference evidence="9" key="1">
    <citation type="submission" date="2022-07" db="EMBL/GenBank/DDBJ databases">
        <title>Fungi with potential for degradation of polypropylene.</title>
        <authorList>
            <person name="Gostincar C."/>
        </authorList>
    </citation>
    <scope>NUCLEOTIDE SEQUENCE</scope>
    <source>
        <strain evidence="9">EXF-13308</strain>
    </source>
</reference>
<evidence type="ECO:0000313" key="9">
    <source>
        <dbReference type="EMBL" id="KAJ9138388.1"/>
    </source>
</evidence>
<accession>A0AA38R626</accession>
<organism evidence="9 10">
    <name type="scientific">Pleurostoma richardsiae</name>
    <dbReference type="NCBI Taxonomy" id="41990"/>
    <lineage>
        <taxon>Eukaryota</taxon>
        <taxon>Fungi</taxon>
        <taxon>Dikarya</taxon>
        <taxon>Ascomycota</taxon>
        <taxon>Pezizomycotina</taxon>
        <taxon>Sordariomycetes</taxon>
        <taxon>Sordariomycetidae</taxon>
        <taxon>Calosphaeriales</taxon>
        <taxon>Pleurostomataceae</taxon>
        <taxon>Pleurostoma</taxon>
    </lineage>
</organism>
<feature type="domain" description="Major facilitator superfamily (MFS) profile" evidence="8">
    <location>
        <begin position="73"/>
        <end position="548"/>
    </location>
</feature>
<protein>
    <submittedName>
        <fullName evidence="9">MFS general substrate transporter</fullName>
    </submittedName>
</protein>
<feature type="transmembrane region" description="Helical" evidence="7">
    <location>
        <begin position="229"/>
        <end position="253"/>
    </location>
</feature>